<keyword evidence="5" id="KW-0498">Mitosis</keyword>
<feature type="compositionally biased region" description="Basic and acidic residues" evidence="11">
    <location>
        <begin position="202"/>
        <end position="211"/>
    </location>
</feature>
<feature type="region of interest" description="Disordered" evidence="11">
    <location>
        <begin position="179"/>
        <end position="211"/>
    </location>
</feature>
<feature type="region of interest" description="Disordered" evidence="11">
    <location>
        <begin position="306"/>
        <end position="325"/>
    </location>
</feature>
<evidence type="ECO:0000256" key="6">
    <source>
        <dbReference type="ARBA" id="ARBA00022838"/>
    </source>
</evidence>
<evidence type="ECO:0000256" key="5">
    <source>
        <dbReference type="ARBA" id="ARBA00022776"/>
    </source>
</evidence>
<evidence type="ECO:0000313" key="13">
    <source>
        <dbReference type="Proteomes" id="UP001302126"/>
    </source>
</evidence>
<feature type="compositionally biased region" description="Acidic residues" evidence="11">
    <location>
        <begin position="343"/>
        <end position="358"/>
    </location>
</feature>
<keyword evidence="9" id="KW-0137">Centromere</keyword>
<dbReference type="AlphaFoldDB" id="A0AAN7AI68"/>
<proteinExistence type="inferred from homology"/>
<evidence type="ECO:0000256" key="10">
    <source>
        <dbReference type="SAM" id="Coils"/>
    </source>
</evidence>
<keyword evidence="6" id="KW-0995">Kinetochore</keyword>
<evidence type="ECO:0000313" key="12">
    <source>
        <dbReference type="EMBL" id="KAK4186907.1"/>
    </source>
</evidence>
<evidence type="ECO:0000256" key="4">
    <source>
        <dbReference type="ARBA" id="ARBA00022618"/>
    </source>
</evidence>
<dbReference type="GO" id="GO:0005634">
    <property type="term" value="C:nucleus"/>
    <property type="evidence" value="ECO:0007669"/>
    <property type="project" value="InterPro"/>
</dbReference>
<evidence type="ECO:0000256" key="1">
    <source>
        <dbReference type="ARBA" id="ARBA00004629"/>
    </source>
</evidence>
<dbReference type="Proteomes" id="UP001302126">
    <property type="component" value="Unassembled WGS sequence"/>
</dbReference>
<comment type="caution">
    <text evidence="12">The sequence shown here is derived from an EMBL/GenBank/DDBJ whole genome shotgun (WGS) entry which is preliminary data.</text>
</comment>
<comment type="subcellular location">
    <subcellularLocation>
        <location evidence="1">Chromosome</location>
        <location evidence="1">Centromere</location>
        <location evidence="1">Kinetochore</location>
    </subcellularLocation>
</comment>
<evidence type="ECO:0000256" key="11">
    <source>
        <dbReference type="SAM" id="MobiDB-lite"/>
    </source>
</evidence>
<keyword evidence="7 10" id="KW-0175">Coiled coil</keyword>
<sequence>MSRSDTELLTEHFGYPPIALLDVIINSINQLADRALASIEQGLLNAPPAALGFRPPKYGSEKYNAAEAHRNEVESGVHQLETLLFAVIDKNFDKFEIYVLRYILTVKEEEGEWVRLRHYEGLDFSKANTGEGAIAGQNGEGINKLRRRLQASQKLNGMLEAEKARNEALLREMRRLVGYPSPSQQIKEEEQTLDETAPSATEGKDKKPPFQFLRERGDLTVGDAETPLTTTTAFTLSQLQSLQKLSGSLRKVMPDLASSSRGGDSSEDEEEEEGGKKSWRRERLEYVETATRKHLENVRGLELGKNGEVRDGEWDGEGRSLGKGEVEGLERVVGMLGVRGAEGDENEKDQDQEMVDGC</sequence>
<feature type="region of interest" description="Disordered" evidence="11">
    <location>
        <begin position="337"/>
        <end position="358"/>
    </location>
</feature>
<name>A0AAN7AI68_9PEZI</name>
<evidence type="ECO:0000256" key="7">
    <source>
        <dbReference type="ARBA" id="ARBA00023054"/>
    </source>
</evidence>
<keyword evidence="4" id="KW-0132">Cell division</keyword>
<dbReference type="GO" id="GO:0051301">
    <property type="term" value="P:cell division"/>
    <property type="evidence" value="ECO:0007669"/>
    <property type="project" value="UniProtKB-KW"/>
</dbReference>
<keyword evidence="3" id="KW-0158">Chromosome</keyword>
<evidence type="ECO:0000256" key="8">
    <source>
        <dbReference type="ARBA" id="ARBA00023306"/>
    </source>
</evidence>
<dbReference type="PANTHER" id="PTHR14527:SF2">
    <property type="entry name" value="PROTEIN MIS12 HOMOLOG"/>
    <property type="match status" value="1"/>
</dbReference>
<keyword evidence="8" id="KW-0131">Cell cycle</keyword>
<evidence type="ECO:0000256" key="3">
    <source>
        <dbReference type="ARBA" id="ARBA00022454"/>
    </source>
</evidence>
<gene>
    <name evidence="12" type="ORF">QBC35DRAFT_553241</name>
</gene>
<dbReference type="Pfam" id="PF05859">
    <property type="entry name" value="Mis12"/>
    <property type="match status" value="1"/>
</dbReference>
<dbReference type="PANTHER" id="PTHR14527">
    <property type="entry name" value="PROTEIN MIS12 HOMOLOG"/>
    <property type="match status" value="1"/>
</dbReference>
<dbReference type="GO" id="GO:0000070">
    <property type="term" value="P:mitotic sister chromatid segregation"/>
    <property type="evidence" value="ECO:0007669"/>
    <property type="project" value="TreeGrafter"/>
</dbReference>
<evidence type="ECO:0000256" key="2">
    <source>
        <dbReference type="ARBA" id="ARBA00008643"/>
    </source>
</evidence>
<dbReference type="EMBL" id="MU864413">
    <property type="protein sequence ID" value="KAK4186907.1"/>
    <property type="molecule type" value="Genomic_DNA"/>
</dbReference>
<feature type="coiled-coil region" evidence="10">
    <location>
        <begin position="142"/>
        <end position="172"/>
    </location>
</feature>
<evidence type="ECO:0000256" key="9">
    <source>
        <dbReference type="ARBA" id="ARBA00023328"/>
    </source>
</evidence>
<accession>A0AAN7AI68</accession>
<reference evidence="12" key="2">
    <citation type="submission" date="2023-05" db="EMBL/GenBank/DDBJ databases">
        <authorList>
            <consortium name="Lawrence Berkeley National Laboratory"/>
            <person name="Steindorff A."/>
            <person name="Hensen N."/>
            <person name="Bonometti L."/>
            <person name="Westerberg I."/>
            <person name="Brannstrom I.O."/>
            <person name="Guillou S."/>
            <person name="Cros-Aarteil S."/>
            <person name="Calhoun S."/>
            <person name="Haridas S."/>
            <person name="Kuo A."/>
            <person name="Mondo S."/>
            <person name="Pangilinan J."/>
            <person name="Riley R."/>
            <person name="Labutti K."/>
            <person name="Andreopoulos B."/>
            <person name="Lipzen A."/>
            <person name="Chen C."/>
            <person name="Yanf M."/>
            <person name="Daum C."/>
            <person name="Ng V."/>
            <person name="Clum A."/>
            <person name="Ohm R."/>
            <person name="Martin F."/>
            <person name="Silar P."/>
            <person name="Natvig D."/>
            <person name="Lalanne C."/>
            <person name="Gautier V."/>
            <person name="Ament-Velasquez S.L."/>
            <person name="Kruys A."/>
            <person name="Hutchinson M.I."/>
            <person name="Powell A.J."/>
            <person name="Barry K."/>
            <person name="Miller A.N."/>
            <person name="Grigoriev I.V."/>
            <person name="Debuchy R."/>
            <person name="Gladieux P."/>
            <person name="Thoren M.H."/>
            <person name="Johannesson H."/>
        </authorList>
    </citation>
    <scope>NUCLEOTIDE SEQUENCE</scope>
    <source>
        <strain evidence="12">PSN309</strain>
    </source>
</reference>
<protein>
    <submittedName>
        <fullName evidence="12">Mis12 protein-domain-containing protein</fullName>
    </submittedName>
</protein>
<organism evidence="12 13">
    <name type="scientific">Podospora australis</name>
    <dbReference type="NCBI Taxonomy" id="1536484"/>
    <lineage>
        <taxon>Eukaryota</taxon>
        <taxon>Fungi</taxon>
        <taxon>Dikarya</taxon>
        <taxon>Ascomycota</taxon>
        <taxon>Pezizomycotina</taxon>
        <taxon>Sordariomycetes</taxon>
        <taxon>Sordariomycetidae</taxon>
        <taxon>Sordariales</taxon>
        <taxon>Podosporaceae</taxon>
        <taxon>Podospora</taxon>
    </lineage>
</organism>
<dbReference type="InterPro" id="IPR008685">
    <property type="entry name" value="Centromere_Mis12"/>
</dbReference>
<reference evidence="12" key="1">
    <citation type="journal article" date="2023" name="Mol. Phylogenet. Evol.">
        <title>Genome-scale phylogeny and comparative genomics of the fungal order Sordariales.</title>
        <authorList>
            <person name="Hensen N."/>
            <person name="Bonometti L."/>
            <person name="Westerberg I."/>
            <person name="Brannstrom I.O."/>
            <person name="Guillou S."/>
            <person name="Cros-Aarteil S."/>
            <person name="Calhoun S."/>
            <person name="Haridas S."/>
            <person name="Kuo A."/>
            <person name="Mondo S."/>
            <person name="Pangilinan J."/>
            <person name="Riley R."/>
            <person name="LaButti K."/>
            <person name="Andreopoulos B."/>
            <person name="Lipzen A."/>
            <person name="Chen C."/>
            <person name="Yan M."/>
            <person name="Daum C."/>
            <person name="Ng V."/>
            <person name="Clum A."/>
            <person name="Steindorff A."/>
            <person name="Ohm R.A."/>
            <person name="Martin F."/>
            <person name="Silar P."/>
            <person name="Natvig D.O."/>
            <person name="Lalanne C."/>
            <person name="Gautier V."/>
            <person name="Ament-Velasquez S.L."/>
            <person name="Kruys A."/>
            <person name="Hutchinson M.I."/>
            <person name="Powell A.J."/>
            <person name="Barry K."/>
            <person name="Miller A.N."/>
            <person name="Grigoriev I.V."/>
            <person name="Debuchy R."/>
            <person name="Gladieux P."/>
            <person name="Hiltunen Thoren M."/>
            <person name="Johannesson H."/>
        </authorList>
    </citation>
    <scope>NUCLEOTIDE SEQUENCE</scope>
    <source>
        <strain evidence="12">PSN309</strain>
    </source>
</reference>
<keyword evidence="13" id="KW-1185">Reference proteome</keyword>
<dbReference type="GO" id="GO:0051382">
    <property type="term" value="P:kinetochore assembly"/>
    <property type="evidence" value="ECO:0007669"/>
    <property type="project" value="TreeGrafter"/>
</dbReference>
<comment type="similarity">
    <text evidence="2">Belongs to the mis12 family.</text>
</comment>
<feature type="region of interest" description="Disordered" evidence="11">
    <location>
        <begin position="253"/>
        <end position="282"/>
    </location>
</feature>
<dbReference type="GO" id="GO:0000444">
    <property type="term" value="C:MIS12/MIND type complex"/>
    <property type="evidence" value="ECO:0007669"/>
    <property type="project" value="TreeGrafter"/>
</dbReference>